<reference evidence="6 7" key="1">
    <citation type="submission" date="2008-04" db="EMBL/GenBank/DDBJ databases">
        <title>Complete sequence of chromosome of Natranaerobius thermophilus JW/NM-WN-LF.</title>
        <authorList>
            <consortium name="US DOE Joint Genome Institute"/>
            <person name="Copeland A."/>
            <person name="Lucas S."/>
            <person name="Lapidus A."/>
            <person name="Glavina del Rio T."/>
            <person name="Dalin E."/>
            <person name="Tice H."/>
            <person name="Bruce D."/>
            <person name="Goodwin L."/>
            <person name="Pitluck S."/>
            <person name="Chertkov O."/>
            <person name="Brettin T."/>
            <person name="Detter J.C."/>
            <person name="Han C."/>
            <person name="Kuske C.R."/>
            <person name="Schmutz J."/>
            <person name="Larimer F."/>
            <person name="Land M."/>
            <person name="Hauser L."/>
            <person name="Kyrpides N."/>
            <person name="Lykidis A."/>
            <person name="Mesbah N.M."/>
            <person name="Wiegel J."/>
        </authorList>
    </citation>
    <scope>NUCLEOTIDE SEQUENCE [LARGE SCALE GENOMIC DNA]</scope>
    <source>
        <strain evidence="7">ATCC BAA-1301 / DSM 18059 / JW/NM-WN-LF</strain>
    </source>
</reference>
<dbReference type="InterPro" id="IPR018496">
    <property type="entry name" value="PsdUridine_synth_RsuA/RluB_CS"/>
</dbReference>
<dbReference type="OrthoDB" id="9807213at2"/>
<evidence type="ECO:0000259" key="5">
    <source>
        <dbReference type="SMART" id="SM00363"/>
    </source>
</evidence>
<evidence type="ECO:0000256" key="3">
    <source>
        <dbReference type="PROSITE-ProRule" id="PRU00182"/>
    </source>
</evidence>
<evidence type="ECO:0000256" key="1">
    <source>
        <dbReference type="ARBA" id="ARBA00008348"/>
    </source>
</evidence>
<evidence type="ECO:0000256" key="2">
    <source>
        <dbReference type="ARBA" id="ARBA00023235"/>
    </source>
</evidence>
<dbReference type="InterPro" id="IPR042092">
    <property type="entry name" value="PsdUridine_s_RsuA/RluB/E/F_cat"/>
</dbReference>
<dbReference type="FunFam" id="3.10.290.10:FF:000003">
    <property type="entry name" value="Pseudouridine synthase"/>
    <property type="match status" value="1"/>
</dbReference>
<dbReference type="EMBL" id="CP001034">
    <property type="protein sequence ID" value="ACB85217.1"/>
    <property type="molecule type" value="Genomic_DNA"/>
</dbReference>
<evidence type="ECO:0000313" key="7">
    <source>
        <dbReference type="Proteomes" id="UP000001683"/>
    </source>
</evidence>
<gene>
    <name evidence="6" type="ordered locus">Nther_1643</name>
</gene>
<dbReference type="InterPro" id="IPR000748">
    <property type="entry name" value="PsdUridine_synth_RsuA/RluB/E/F"/>
</dbReference>
<dbReference type="STRING" id="457570.Nther_1643"/>
<dbReference type="PROSITE" id="PS50889">
    <property type="entry name" value="S4"/>
    <property type="match status" value="1"/>
</dbReference>
<keyword evidence="2 4" id="KW-0413">Isomerase</keyword>
<dbReference type="PANTHER" id="PTHR47683">
    <property type="entry name" value="PSEUDOURIDINE SYNTHASE FAMILY PROTEIN-RELATED"/>
    <property type="match status" value="1"/>
</dbReference>
<keyword evidence="3" id="KW-0694">RNA-binding</keyword>
<dbReference type="PANTHER" id="PTHR47683:SF2">
    <property type="entry name" value="RNA-BINDING S4 DOMAIN-CONTAINING PROTEIN"/>
    <property type="match status" value="1"/>
</dbReference>
<dbReference type="CDD" id="cd00165">
    <property type="entry name" value="S4"/>
    <property type="match status" value="1"/>
</dbReference>
<reference evidence="6 7" key="2">
    <citation type="journal article" date="2011" name="J. Bacteriol.">
        <title>Complete genome sequence of the anaerobic, halophilic alkalithermophile Natranaerobius thermophilus JW/NM-WN-LF.</title>
        <authorList>
            <person name="Zhao B."/>
            <person name="Mesbah N.M."/>
            <person name="Dalin E."/>
            <person name="Goodwin L."/>
            <person name="Nolan M."/>
            <person name="Pitluck S."/>
            <person name="Chertkov O."/>
            <person name="Brettin T.S."/>
            <person name="Han J."/>
            <person name="Larimer F.W."/>
            <person name="Land M.L."/>
            <person name="Hauser L."/>
            <person name="Kyrpides N."/>
            <person name="Wiegel J."/>
        </authorList>
    </citation>
    <scope>NUCLEOTIDE SEQUENCE [LARGE SCALE GENOMIC DNA]</scope>
    <source>
        <strain evidence="7">ATCC BAA-1301 / DSM 18059 / JW/NM-WN-LF</strain>
    </source>
</reference>
<dbReference type="Gene3D" id="3.30.70.1560">
    <property type="entry name" value="Alpha-L RNA-binding motif"/>
    <property type="match status" value="1"/>
</dbReference>
<dbReference type="Gene3D" id="3.10.290.10">
    <property type="entry name" value="RNA-binding S4 domain"/>
    <property type="match status" value="1"/>
</dbReference>
<dbReference type="KEGG" id="nth:Nther_1643"/>
<dbReference type="eggNOG" id="COG1187">
    <property type="taxonomic scope" value="Bacteria"/>
</dbReference>
<dbReference type="GO" id="GO:0003723">
    <property type="term" value="F:RNA binding"/>
    <property type="evidence" value="ECO:0007669"/>
    <property type="project" value="UniProtKB-KW"/>
</dbReference>
<evidence type="ECO:0000256" key="4">
    <source>
        <dbReference type="RuleBase" id="RU003887"/>
    </source>
</evidence>
<organism evidence="6 7">
    <name type="scientific">Natranaerobius thermophilus (strain ATCC BAA-1301 / DSM 18059 / JW/NM-WN-LF)</name>
    <dbReference type="NCBI Taxonomy" id="457570"/>
    <lineage>
        <taxon>Bacteria</taxon>
        <taxon>Bacillati</taxon>
        <taxon>Bacillota</taxon>
        <taxon>Clostridia</taxon>
        <taxon>Natranaerobiales</taxon>
        <taxon>Natranaerobiaceae</taxon>
        <taxon>Natranaerobius</taxon>
    </lineage>
</organism>
<dbReference type="RefSeq" id="WP_012448085.1">
    <property type="nucleotide sequence ID" value="NC_010718.1"/>
</dbReference>
<dbReference type="GO" id="GO:0120159">
    <property type="term" value="F:rRNA pseudouridine synthase activity"/>
    <property type="evidence" value="ECO:0007669"/>
    <property type="project" value="UniProtKB-ARBA"/>
</dbReference>
<dbReference type="PROSITE" id="PS01149">
    <property type="entry name" value="PSI_RSU"/>
    <property type="match status" value="1"/>
</dbReference>
<dbReference type="InterPro" id="IPR020103">
    <property type="entry name" value="PsdUridine_synth_cat_dom_sf"/>
</dbReference>
<dbReference type="CDD" id="cd02870">
    <property type="entry name" value="PseudoU_synth_RsuA_like"/>
    <property type="match status" value="1"/>
</dbReference>
<dbReference type="InterPro" id="IPR020094">
    <property type="entry name" value="TruA/RsuA/RluB/E/F_N"/>
</dbReference>
<dbReference type="Proteomes" id="UP000001683">
    <property type="component" value="Chromosome"/>
</dbReference>
<keyword evidence="7" id="KW-1185">Reference proteome</keyword>
<dbReference type="AlphaFoldDB" id="B2A4P2"/>
<dbReference type="FunCoup" id="B2A4P2">
    <property type="interactions" value="373"/>
</dbReference>
<dbReference type="GO" id="GO:0000455">
    <property type="term" value="P:enzyme-directed rRNA pseudouridine synthesis"/>
    <property type="evidence" value="ECO:0007669"/>
    <property type="project" value="UniProtKB-ARBA"/>
</dbReference>
<dbReference type="Pfam" id="PF01479">
    <property type="entry name" value="S4"/>
    <property type="match status" value="1"/>
</dbReference>
<feature type="domain" description="RNA-binding S4" evidence="5">
    <location>
        <begin position="1"/>
        <end position="61"/>
    </location>
</feature>
<dbReference type="InterPro" id="IPR006145">
    <property type="entry name" value="PsdUridine_synth_RsuA/RluA"/>
</dbReference>
<protein>
    <recommendedName>
        <fullName evidence="4">Pseudouridine synthase</fullName>
        <ecNumber evidence="4">5.4.99.-</ecNumber>
    </recommendedName>
</protein>
<proteinExistence type="inferred from homology"/>
<dbReference type="Gene3D" id="3.30.70.580">
    <property type="entry name" value="Pseudouridine synthase I, catalytic domain, N-terminal subdomain"/>
    <property type="match status" value="1"/>
</dbReference>
<dbReference type="SMART" id="SM00363">
    <property type="entry name" value="S4"/>
    <property type="match status" value="1"/>
</dbReference>
<dbReference type="InParanoid" id="B2A4P2"/>
<comment type="similarity">
    <text evidence="1 4">Belongs to the pseudouridine synthase RsuA family.</text>
</comment>
<name>B2A4P2_NATTJ</name>
<dbReference type="SUPFAM" id="SSF55174">
    <property type="entry name" value="Alpha-L RNA-binding motif"/>
    <property type="match status" value="1"/>
</dbReference>
<dbReference type="NCBIfam" id="TIGR00093">
    <property type="entry name" value="pseudouridine synthase"/>
    <property type="match status" value="1"/>
</dbReference>
<dbReference type="SUPFAM" id="SSF55120">
    <property type="entry name" value="Pseudouridine synthase"/>
    <property type="match status" value="1"/>
</dbReference>
<dbReference type="InterPro" id="IPR036986">
    <property type="entry name" value="S4_RNA-bd_sf"/>
</dbReference>
<dbReference type="InterPro" id="IPR050343">
    <property type="entry name" value="RsuA_PseudoU_synthase"/>
</dbReference>
<dbReference type="EC" id="5.4.99.-" evidence="4"/>
<accession>B2A4P2</accession>
<dbReference type="InterPro" id="IPR002942">
    <property type="entry name" value="S4_RNA-bd"/>
</dbReference>
<sequence>MRLQKFMSRAGIASRRKSEELIQQGRVTVNGQVITRLGTKINPDTDTVKVDGEPITQEESNVYIMLNKPKDYITSKDDPQGRKTVMDLIQVKERVYPVGRLDYDSRGLVLLTNDGELANRLMHPKYNIPKTYMVKVDKLPLQDKLDNLVNGIYLEEGLCKADHVEILDTKNNILKIILSEGRKRQIRRMLASLGIEVKDLKRDSLGTLTLKDLSEGNYRKLTKDEIDNIKKLAGLTDN</sequence>
<dbReference type="Pfam" id="PF00849">
    <property type="entry name" value="PseudoU_synth_2"/>
    <property type="match status" value="1"/>
</dbReference>
<dbReference type="HOGENOM" id="CLU_024979_1_2_9"/>
<evidence type="ECO:0000313" key="6">
    <source>
        <dbReference type="EMBL" id="ACB85217.1"/>
    </source>
</evidence>